<evidence type="ECO:0000313" key="3">
    <source>
        <dbReference type="EMBL" id="CCI47920.1"/>
    </source>
</evidence>
<evidence type="ECO:0000256" key="1">
    <source>
        <dbReference type="SAM" id="Coils"/>
    </source>
</evidence>
<protein>
    <recommendedName>
        <fullName evidence="5">BZIP domain-containing protein</fullName>
    </recommendedName>
</protein>
<sequence length="230" mass="27241">MFSTLYRQVWISLYHGLQPADKEMMDDILSVLRDGQPIDSVVVEDACRERTETESEKLKAGVTSPMQQQDGRYQNSEQLYQKEVAKLITDIRQAHCHKNNILDGLETEKSIKDQSELEDIGMSENDFEDLKRRVRMQEASRRYRKRKKATTRSQREEMERLKRQLRQLQYYAEQSGDPEHWQKVANTEKKMQAEQKHIAKIRNLVRAIREAQRDEKKLIRSIGSLIQVYK</sequence>
<gene>
    <name evidence="3" type="ORF">BN9_089630</name>
</gene>
<reference evidence="3 4" key="1">
    <citation type="submission" date="2012-05" db="EMBL/GenBank/DDBJ databases">
        <title>Recombination and specialization in a pathogen metapopulation.</title>
        <authorList>
            <person name="Gardiner A."/>
            <person name="Kemen E."/>
            <person name="Schultz-Larsen T."/>
            <person name="MacLean D."/>
            <person name="Van Oosterhout C."/>
            <person name="Jones J.D.G."/>
        </authorList>
    </citation>
    <scope>NUCLEOTIDE SEQUENCE [LARGE SCALE GENOMIC DNA]</scope>
    <source>
        <strain evidence="3 4">Ac Nc2</strain>
    </source>
</reference>
<dbReference type="AlphaFoldDB" id="A0A024GM43"/>
<evidence type="ECO:0000256" key="2">
    <source>
        <dbReference type="SAM" id="MobiDB-lite"/>
    </source>
</evidence>
<keyword evidence="1" id="KW-0175">Coiled coil</keyword>
<accession>A0A024GM43</accession>
<dbReference type="InParanoid" id="A0A024GM43"/>
<feature type="region of interest" description="Disordered" evidence="2">
    <location>
        <begin position="52"/>
        <end position="72"/>
    </location>
</feature>
<evidence type="ECO:0008006" key="5">
    <source>
        <dbReference type="Google" id="ProtNLM"/>
    </source>
</evidence>
<proteinExistence type="predicted"/>
<comment type="caution">
    <text evidence="3">The sequence shown here is derived from an EMBL/GenBank/DDBJ whole genome shotgun (WGS) entry which is preliminary data.</text>
</comment>
<keyword evidence="4" id="KW-1185">Reference proteome</keyword>
<name>A0A024GM43_9STRA</name>
<organism evidence="3 4">
    <name type="scientific">Albugo candida</name>
    <dbReference type="NCBI Taxonomy" id="65357"/>
    <lineage>
        <taxon>Eukaryota</taxon>
        <taxon>Sar</taxon>
        <taxon>Stramenopiles</taxon>
        <taxon>Oomycota</taxon>
        <taxon>Peronosporomycetes</taxon>
        <taxon>Albuginales</taxon>
        <taxon>Albuginaceae</taxon>
        <taxon>Albugo</taxon>
    </lineage>
</organism>
<dbReference type="EMBL" id="CAIX01000195">
    <property type="protein sequence ID" value="CCI47920.1"/>
    <property type="molecule type" value="Genomic_DNA"/>
</dbReference>
<feature type="coiled-coil region" evidence="1">
    <location>
        <begin position="144"/>
        <end position="221"/>
    </location>
</feature>
<dbReference type="Proteomes" id="UP000053237">
    <property type="component" value="Unassembled WGS sequence"/>
</dbReference>
<evidence type="ECO:0000313" key="4">
    <source>
        <dbReference type="Proteomes" id="UP000053237"/>
    </source>
</evidence>